<evidence type="ECO:0008006" key="2">
    <source>
        <dbReference type="Google" id="ProtNLM"/>
    </source>
</evidence>
<proteinExistence type="predicted"/>
<dbReference type="AlphaFoldDB" id="A0A645AIR4"/>
<comment type="caution">
    <text evidence="1">The sequence shown here is derived from an EMBL/GenBank/DDBJ whole genome shotgun (WGS) entry which is preliminary data.</text>
</comment>
<protein>
    <recommendedName>
        <fullName evidence="2">Lipoprotein</fullName>
    </recommendedName>
</protein>
<sequence length="256" mass="28497">MMMRSRYCTLLLFSFCLLFAGCRKNGPSLDQLALQGDFEKLERAASDDFSATYQKSSLYYVALAQERLGKLKEAASSLHLYLAMTGKQGASAAAAQLAVLLGNRVGDAELVIDMGLLLEEKQALDERTAKELYQALLSRTRTDDAHRIFTTYLKETIDSFAYATVLVEAKASFSLVKQAFSSLSDEHAVTLLQYASSMENGVQRAYDYFVFALSYENRILDGTMKKNLYTALARFASQADQRVQANKYQSLANTLP</sequence>
<dbReference type="PROSITE" id="PS51257">
    <property type="entry name" value="PROKAR_LIPOPROTEIN"/>
    <property type="match status" value="1"/>
</dbReference>
<reference evidence="1" key="1">
    <citation type="submission" date="2019-08" db="EMBL/GenBank/DDBJ databases">
        <authorList>
            <person name="Kucharzyk K."/>
            <person name="Murdoch R.W."/>
            <person name="Higgins S."/>
            <person name="Loffler F."/>
        </authorList>
    </citation>
    <scope>NUCLEOTIDE SEQUENCE</scope>
</reference>
<organism evidence="1">
    <name type="scientific">bioreactor metagenome</name>
    <dbReference type="NCBI Taxonomy" id="1076179"/>
    <lineage>
        <taxon>unclassified sequences</taxon>
        <taxon>metagenomes</taxon>
        <taxon>ecological metagenomes</taxon>
    </lineage>
</organism>
<name>A0A645AIR4_9ZZZZ</name>
<dbReference type="EMBL" id="VSSQ01013105">
    <property type="protein sequence ID" value="MPM50743.1"/>
    <property type="molecule type" value="Genomic_DNA"/>
</dbReference>
<gene>
    <name evidence="1" type="ORF">SDC9_97486</name>
</gene>
<evidence type="ECO:0000313" key="1">
    <source>
        <dbReference type="EMBL" id="MPM50743.1"/>
    </source>
</evidence>
<accession>A0A645AIR4</accession>